<dbReference type="PANTHER" id="PTHR10534:SF2">
    <property type="entry name" value="PYRIDOXAL KINASE"/>
    <property type="match status" value="1"/>
</dbReference>
<dbReference type="KEGG" id="wic:J056_000577"/>
<dbReference type="HOGENOM" id="CLU_046496_1_0_1"/>
<dbReference type="NCBIfam" id="TIGR00687">
    <property type="entry name" value="pyridox_kin"/>
    <property type="match status" value="1"/>
</dbReference>
<keyword evidence="3" id="KW-0808">Transferase</keyword>
<evidence type="ECO:0000256" key="1">
    <source>
        <dbReference type="ARBA" id="ARBA00008805"/>
    </source>
</evidence>
<evidence type="ECO:0000256" key="5">
    <source>
        <dbReference type="ARBA" id="ARBA00022777"/>
    </source>
</evidence>
<dbReference type="GO" id="GO:0005829">
    <property type="term" value="C:cytosol"/>
    <property type="evidence" value="ECO:0007669"/>
    <property type="project" value="TreeGrafter"/>
</dbReference>
<evidence type="ECO:0000256" key="3">
    <source>
        <dbReference type="ARBA" id="ARBA00022679"/>
    </source>
</evidence>
<keyword evidence="9" id="KW-1185">Reference proteome</keyword>
<dbReference type="OMA" id="AWTHQHP"/>
<dbReference type="AlphaFoldDB" id="R9AF35"/>
<dbReference type="OrthoDB" id="2104723at2759"/>
<dbReference type="Proteomes" id="UP000014064">
    <property type="component" value="Unassembled WGS sequence"/>
</dbReference>
<feature type="domain" description="Pyridoxamine kinase/Phosphomethylpyrimidine kinase" evidence="7">
    <location>
        <begin position="88"/>
        <end position="182"/>
    </location>
</feature>
<sequence>MPHILSIQSHVSYGYVGNRAATFPLQLLGWDVDAVNTVNYSNHAGYRNFTGTKVTPADLHGMLSTLEDNGMMGQEYILTGYTPDARSLSIVEAYIQRIKQASHATYLLDPVMGDNNRLYVDSDTVPVYKSMLKLADIITPNGFEVELLTGVALNTRGDIKNALDVLHNSYGVPHVVISSVELELEPEIGGGNTKPEHGEIIKPTILSTIISSSTLNSFNSFNSFNTSNTQTRILQYPLIEGNFNGVGDIFSALLLANCESSARNVRGVIEIDTLTSATEKTVGSIQAVLNNTRNYAASILPENIDDIVENDQSNSSRIWRQRVRELRLVQSQDEIKAPRILHRATEFV</sequence>
<accession>R9AF35</accession>
<name>R9AF35_WALI9</name>
<dbReference type="GO" id="GO:0008478">
    <property type="term" value="F:pyridoxal kinase activity"/>
    <property type="evidence" value="ECO:0007669"/>
    <property type="project" value="UniProtKB-EC"/>
</dbReference>
<keyword evidence="6" id="KW-0067">ATP-binding</keyword>
<gene>
    <name evidence="8" type="ORF">J056_000577</name>
</gene>
<dbReference type="PANTHER" id="PTHR10534">
    <property type="entry name" value="PYRIDOXAL KINASE"/>
    <property type="match status" value="1"/>
</dbReference>
<evidence type="ECO:0000313" key="9">
    <source>
        <dbReference type="Proteomes" id="UP000014064"/>
    </source>
</evidence>
<protein>
    <recommendedName>
        <fullName evidence="2">pyridoxal kinase</fullName>
        <ecNumber evidence="2">2.7.1.35</ecNumber>
    </recommendedName>
</protein>
<proteinExistence type="inferred from homology"/>
<dbReference type="EMBL" id="KE007233">
    <property type="protein sequence ID" value="EOR00767.1"/>
    <property type="molecule type" value="Genomic_DNA"/>
</dbReference>
<dbReference type="SUPFAM" id="SSF53613">
    <property type="entry name" value="Ribokinase-like"/>
    <property type="match status" value="1"/>
</dbReference>
<dbReference type="InterPro" id="IPR004625">
    <property type="entry name" value="PyrdxlKinase"/>
</dbReference>
<dbReference type="InterPro" id="IPR029056">
    <property type="entry name" value="Ribokinase-like"/>
</dbReference>
<dbReference type="GeneID" id="20373529"/>
<keyword evidence="5 8" id="KW-0418">Kinase</keyword>
<organism evidence="8 9">
    <name type="scientific">Wallemia ichthyophaga (strain EXF-994 / CBS 113033)</name>
    <dbReference type="NCBI Taxonomy" id="1299270"/>
    <lineage>
        <taxon>Eukaryota</taxon>
        <taxon>Fungi</taxon>
        <taxon>Dikarya</taxon>
        <taxon>Basidiomycota</taxon>
        <taxon>Wallemiomycotina</taxon>
        <taxon>Wallemiomycetes</taxon>
        <taxon>Wallemiales</taxon>
        <taxon>Wallemiaceae</taxon>
        <taxon>Wallemia</taxon>
    </lineage>
</organism>
<reference evidence="9" key="1">
    <citation type="journal article" date="2013" name="BMC Genomics">
        <title>Genome and transcriptome sequencing of the halophilic fungus Wallemia ichthyophaga: haloadaptations present and absent.</title>
        <authorList>
            <person name="Zajc J."/>
            <person name="Liu Y."/>
            <person name="Dai W."/>
            <person name="Yang Z."/>
            <person name="Hu J."/>
            <person name="Gostincar C."/>
            <person name="Gunde-Cimerman N."/>
        </authorList>
    </citation>
    <scope>NUCLEOTIDE SEQUENCE [LARGE SCALE GENOMIC DNA]</scope>
    <source>
        <strain evidence="9">EXF-994 / CBS 113033</strain>
    </source>
</reference>
<comment type="similarity">
    <text evidence="1">Belongs to the pyridoxine kinase family.</text>
</comment>
<dbReference type="eggNOG" id="KOG2599">
    <property type="taxonomic scope" value="Eukaryota"/>
</dbReference>
<evidence type="ECO:0000313" key="8">
    <source>
        <dbReference type="EMBL" id="EOR00767.1"/>
    </source>
</evidence>
<dbReference type="GO" id="GO:0005524">
    <property type="term" value="F:ATP binding"/>
    <property type="evidence" value="ECO:0007669"/>
    <property type="project" value="UniProtKB-KW"/>
</dbReference>
<dbReference type="STRING" id="1299270.R9AF35"/>
<dbReference type="CDD" id="cd01173">
    <property type="entry name" value="pyridoxal_pyridoxamine_kinase"/>
    <property type="match status" value="1"/>
</dbReference>
<evidence type="ECO:0000256" key="4">
    <source>
        <dbReference type="ARBA" id="ARBA00022741"/>
    </source>
</evidence>
<dbReference type="RefSeq" id="XP_009268480.1">
    <property type="nucleotide sequence ID" value="XM_009270205.1"/>
</dbReference>
<evidence type="ECO:0000256" key="6">
    <source>
        <dbReference type="ARBA" id="ARBA00022840"/>
    </source>
</evidence>
<dbReference type="GO" id="GO:0009443">
    <property type="term" value="P:pyridoxal 5'-phosphate salvage"/>
    <property type="evidence" value="ECO:0007669"/>
    <property type="project" value="InterPro"/>
</dbReference>
<evidence type="ECO:0000256" key="2">
    <source>
        <dbReference type="ARBA" id="ARBA00012104"/>
    </source>
</evidence>
<dbReference type="InterPro" id="IPR013749">
    <property type="entry name" value="PM/HMP-P_kinase-1"/>
</dbReference>
<keyword evidence="4" id="KW-0547">Nucleotide-binding</keyword>
<dbReference type="Gene3D" id="3.40.1190.20">
    <property type="match status" value="1"/>
</dbReference>
<evidence type="ECO:0000259" key="7">
    <source>
        <dbReference type="Pfam" id="PF08543"/>
    </source>
</evidence>
<dbReference type="EC" id="2.7.1.35" evidence="2"/>
<dbReference type="Pfam" id="PF08543">
    <property type="entry name" value="Phos_pyr_kin"/>
    <property type="match status" value="1"/>
</dbReference>